<keyword evidence="3" id="KW-1185">Reference proteome</keyword>
<evidence type="ECO:0000313" key="2">
    <source>
        <dbReference type="EMBL" id="KEZ87519.1"/>
    </source>
</evidence>
<keyword evidence="1" id="KW-0812">Transmembrane</keyword>
<accession>A0A084JEY5</accession>
<evidence type="ECO:0000313" key="3">
    <source>
        <dbReference type="Proteomes" id="UP000028542"/>
    </source>
</evidence>
<feature type="transmembrane region" description="Helical" evidence="1">
    <location>
        <begin position="7"/>
        <end position="28"/>
    </location>
</feature>
<feature type="transmembrane region" description="Helical" evidence="1">
    <location>
        <begin position="64"/>
        <end position="82"/>
    </location>
</feature>
<dbReference type="AlphaFoldDB" id="A0A084JEY5"/>
<feature type="transmembrane region" description="Helical" evidence="1">
    <location>
        <begin position="40"/>
        <end position="57"/>
    </location>
</feature>
<organism evidence="2 3">
    <name type="scientific">Clostridium sulfidigenes</name>
    <dbReference type="NCBI Taxonomy" id="318464"/>
    <lineage>
        <taxon>Bacteria</taxon>
        <taxon>Bacillati</taxon>
        <taxon>Bacillota</taxon>
        <taxon>Clostridia</taxon>
        <taxon>Eubacteriales</taxon>
        <taxon>Clostridiaceae</taxon>
        <taxon>Clostridium</taxon>
    </lineage>
</organism>
<reference evidence="2 3" key="1">
    <citation type="submission" date="2014-07" db="EMBL/GenBank/DDBJ databases">
        <title>Draft genome of Clostridium sulfidigenes 113A isolated from sediments associated with methane hydrate from Krishna Godavari basin.</title>
        <authorList>
            <person name="Honkalas V.S."/>
            <person name="Dabir A.P."/>
            <person name="Arora P."/>
            <person name="Dhakephalkar P.K."/>
        </authorList>
    </citation>
    <scope>NUCLEOTIDE SEQUENCE [LARGE SCALE GENOMIC DNA]</scope>
    <source>
        <strain evidence="2 3">113A</strain>
    </source>
</reference>
<proteinExistence type="predicted"/>
<name>A0A084JEY5_9CLOT</name>
<dbReference type="Proteomes" id="UP000028542">
    <property type="component" value="Unassembled WGS sequence"/>
</dbReference>
<evidence type="ECO:0000256" key="1">
    <source>
        <dbReference type="SAM" id="Phobius"/>
    </source>
</evidence>
<dbReference type="eggNOG" id="ENOG50327B1">
    <property type="taxonomic scope" value="Bacteria"/>
</dbReference>
<comment type="caution">
    <text evidence="2">The sequence shown here is derived from an EMBL/GenBank/DDBJ whole genome shotgun (WGS) entry which is preliminary data.</text>
</comment>
<keyword evidence="1" id="KW-0472">Membrane</keyword>
<keyword evidence="1" id="KW-1133">Transmembrane helix</keyword>
<dbReference type="RefSeq" id="WP_035131061.1">
    <property type="nucleotide sequence ID" value="NZ_JBQHQR010000002.1"/>
</dbReference>
<sequence>MKERLKIIKYFIIALLILIPGIKLFLDLQFGITLLNDDKIIYTYIAIYSILAIVLVFMMKKFSYMVITIIFLFIYVFTLYIGNGLDDRFRTSEEYTSPNNENILIVNIQTSWYPSANVRFYKKVGSFFKKTIKAPKIEGEFNDDRVIRMNISWKDDNTAVISGFIVKRNRYKLEKIKENFPDKCDYEILDNNLYLNLK</sequence>
<gene>
    <name evidence="2" type="ORF">IO99_05440</name>
</gene>
<protein>
    <submittedName>
        <fullName evidence="2">Uncharacterized protein</fullName>
    </submittedName>
</protein>
<dbReference type="EMBL" id="JPMD01000011">
    <property type="protein sequence ID" value="KEZ87519.1"/>
    <property type="molecule type" value="Genomic_DNA"/>
</dbReference>